<evidence type="ECO:0000256" key="2">
    <source>
        <dbReference type="SAM" id="Phobius"/>
    </source>
</evidence>
<feature type="transmembrane region" description="Helical" evidence="2">
    <location>
        <begin position="123"/>
        <end position="152"/>
    </location>
</feature>
<feature type="transmembrane region" description="Helical" evidence="2">
    <location>
        <begin position="249"/>
        <end position="269"/>
    </location>
</feature>
<evidence type="ECO:0000256" key="1">
    <source>
        <dbReference type="SAM" id="MobiDB-lite"/>
    </source>
</evidence>
<feature type="region of interest" description="Disordered" evidence="1">
    <location>
        <begin position="1"/>
        <end position="20"/>
    </location>
</feature>
<keyword evidence="2" id="KW-0472">Membrane</keyword>
<keyword evidence="2" id="KW-0812">Transmembrane</keyword>
<comment type="caution">
    <text evidence="3">The sequence shown here is derived from an EMBL/GenBank/DDBJ whole genome shotgun (WGS) entry which is preliminary data.</text>
</comment>
<feature type="transmembrane region" description="Helical" evidence="2">
    <location>
        <begin position="78"/>
        <end position="102"/>
    </location>
</feature>
<protein>
    <recommendedName>
        <fullName evidence="5">ABC transporter permease</fullName>
    </recommendedName>
</protein>
<name>A0ABP9Q2L8_9ACTN</name>
<keyword evidence="4" id="KW-1185">Reference proteome</keyword>
<accession>A0ABP9Q2L8</accession>
<dbReference type="Proteomes" id="UP001500221">
    <property type="component" value="Unassembled WGS sequence"/>
</dbReference>
<evidence type="ECO:0008006" key="5">
    <source>
        <dbReference type="Google" id="ProtNLM"/>
    </source>
</evidence>
<organism evidence="3 4">
    <name type="scientific">Nocardioides marinquilinus</name>
    <dbReference type="NCBI Taxonomy" id="1210400"/>
    <lineage>
        <taxon>Bacteria</taxon>
        <taxon>Bacillati</taxon>
        <taxon>Actinomycetota</taxon>
        <taxon>Actinomycetes</taxon>
        <taxon>Propionibacteriales</taxon>
        <taxon>Nocardioidaceae</taxon>
        <taxon>Nocardioides</taxon>
    </lineage>
</organism>
<dbReference type="EMBL" id="BAABKG010000005">
    <property type="protein sequence ID" value="GAA5154933.1"/>
    <property type="molecule type" value="Genomic_DNA"/>
</dbReference>
<sequence>MTAQTSHPAAPPSGAPSAATPWDLSQDARMPLSRLVSVEIRKSFDTRAGRWLTISIIGLVLVASVIGAFAFPEGQQDYVNLLGLAGGILGYFLPILMILLITSEWTQRTGLVTFALEPRRPRVVLAKVLAGLALAVVVLALGAAIAAGATALSPVNGGEAVWNLGGTEVQNFLLTSVIGVLVGFALAMLLRNSAAAIVAYFVYTFILPIVADALSALVDGFEKIAPWVEFNTAQMPLFTGDYRATGEEWAQIAVSGTIWLVIPFAFGVWRLMRAEVK</sequence>
<feature type="transmembrane region" description="Helical" evidence="2">
    <location>
        <begin position="172"/>
        <end position="190"/>
    </location>
</feature>
<keyword evidence="2" id="KW-1133">Transmembrane helix</keyword>
<evidence type="ECO:0000313" key="3">
    <source>
        <dbReference type="EMBL" id="GAA5154933.1"/>
    </source>
</evidence>
<gene>
    <name evidence="3" type="ORF">GCM10023340_39300</name>
</gene>
<dbReference type="RefSeq" id="WP_345462773.1">
    <property type="nucleotide sequence ID" value="NZ_BAABKG010000005.1"/>
</dbReference>
<evidence type="ECO:0000313" key="4">
    <source>
        <dbReference type="Proteomes" id="UP001500221"/>
    </source>
</evidence>
<proteinExistence type="predicted"/>
<feature type="transmembrane region" description="Helical" evidence="2">
    <location>
        <begin position="197"/>
        <end position="218"/>
    </location>
</feature>
<reference evidence="4" key="1">
    <citation type="journal article" date="2019" name="Int. J. Syst. Evol. Microbiol.">
        <title>The Global Catalogue of Microorganisms (GCM) 10K type strain sequencing project: providing services to taxonomists for standard genome sequencing and annotation.</title>
        <authorList>
            <consortium name="The Broad Institute Genomics Platform"/>
            <consortium name="The Broad Institute Genome Sequencing Center for Infectious Disease"/>
            <person name="Wu L."/>
            <person name="Ma J."/>
        </authorList>
    </citation>
    <scope>NUCLEOTIDE SEQUENCE [LARGE SCALE GENOMIC DNA]</scope>
    <source>
        <strain evidence="4">JCM 18459</strain>
    </source>
</reference>
<feature type="transmembrane region" description="Helical" evidence="2">
    <location>
        <begin position="51"/>
        <end position="72"/>
    </location>
</feature>